<sequence>MWYSTNASKAKGQSNDGIPFDPWYGYRAKGSQEDLTVKFEGSKKVVQNAGRICTEAAQAFLSSHHILWHLKDKL</sequence>
<comment type="caution">
    <text evidence="1">The sequence shown here is derived from an EMBL/GenBank/DDBJ whole genome shotgun (WGS) entry which is preliminary data.</text>
</comment>
<organism evidence="1 2">
    <name type="scientific">Fusarium heterosporum</name>
    <dbReference type="NCBI Taxonomy" id="42747"/>
    <lineage>
        <taxon>Eukaryota</taxon>
        <taxon>Fungi</taxon>
        <taxon>Dikarya</taxon>
        <taxon>Ascomycota</taxon>
        <taxon>Pezizomycotina</taxon>
        <taxon>Sordariomycetes</taxon>
        <taxon>Hypocreomycetidae</taxon>
        <taxon>Hypocreales</taxon>
        <taxon>Nectriaceae</taxon>
        <taxon>Fusarium</taxon>
        <taxon>Fusarium heterosporum species complex</taxon>
    </lineage>
</organism>
<gene>
    <name evidence="1" type="ORF">FHETE_7951</name>
</gene>
<evidence type="ECO:0000313" key="1">
    <source>
        <dbReference type="EMBL" id="KAF5662503.1"/>
    </source>
</evidence>
<proteinExistence type="predicted"/>
<evidence type="ECO:0000313" key="2">
    <source>
        <dbReference type="Proteomes" id="UP000567885"/>
    </source>
</evidence>
<dbReference type="AlphaFoldDB" id="A0A8H5T3L8"/>
<dbReference type="Proteomes" id="UP000567885">
    <property type="component" value="Unassembled WGS sequence"/>
</dbReference>
<keyword evidence="2" id="KW-1185">Reference proteome</keyword>
<protein>
    <submittedName>
        <fullName evidence="1">Uncharacterized protein</fullName>
    </submittedName>
</protein>
<reference evidence="1 2" key="1">
    <citation type="submission" date="2020-05" db="EMBL/GenBank/DDBJ databases">
        <title>Identification and distribution of gene clusters putatively required for synthesis of sphingolipid metabolism inhibitors in phylogenetically diverse species of the filamentous fungus Fusarium.</title>
        <authorList>
            <person name="Kim H.-S."/>
            <person name="Busman M."/>
            <person name="Brown D.W."/>
            <person name="Divon H."/>
            <person name="Uhlig S."/>
            <person name="Proctor R.H."/>
        </authorList>
    </citation>
    <scope>NUCLEOTIDE SEQUENCE [LARGE SCALE GENOMIC DNA]</scope>
    <source>
        <strain evidence="1 2">NRRL 20693</strain>
    </source>
</reference>
<name>A0A8H5T3L8_FUSHE</name>
<dbReference type="EMBL" id="JAAGWQ010000163">
    <property type="protein sequence ID" value="KAF5662503.1"/>
    <property type="molecule type" value="Genomic_DNA"/>
</dbReference>
<accession>A0A8H5T3L8</accession>